<keyword evidence="3" id="KW-1185">Reference proteome</keyword>
<dbReference type="Gramene" id="Al_scaffold_0005_1025">
    <property type="protein sequence ID" value="Al_scaffold_0005_1025"/>
    <property type="gene ID" value="Al_scaffold_0005_1025"/>
</dbReference>
<evidence type="ECO:0000313" key="2">
    <source>
        <dbReference type="EMBL" id="EFH53521.1"/>
    </source>
</evidence>
<feature type="region of interest" description="Disordered" evidence="1">
    <location>
        <begin position="1"/>
        <end position="36"/>
    </location>
</feature>
<feature type="compositionally biased region" description="Polar residues" evidence="1">
    <location>
        <begin position="85"/>
        <end position="95"/>
    </location>
</feature>
<gene>
    <name evidence="2" type="ORF">ARALYDRAFT_664990</name>
</gene>
<dbReference type="Proteomes" id="UP000008694">
    <property type="component" value="Unassembled WGS sequence"/>
</dbReference>
<feature type="compositionally biased region" description="Basic residues" evidence="1">
    <location>
        <begin position="66"/>
        <end position="80"/>
    </location>
</feature>
<proteinExistence type="predicted"/>
<feature type="region of interest" description="Disordered" evidence="1">
    <location>
        <begin position="55"/>
        <end position="98"/>
    </location>
</feature>
<dbReference type="HOGENOM" id="CLU_1880698_0_0_1"/>
<reference evidence="3" key="1">
    <citation type="journal article" date="2011" name="Nat. Genet.">
        <title>The Arabidopsis lyrata genome sequence and the basis of rapid genome size change.</title>
        <authorList>
            <person name="Hu T.T."/>
            <person name="Pattyn P."/>
            <person name="Bakker E.G."/>
            <person name="Cao J."/>
            <person name="Cheng J.-F."/>
            <person name="Clark R.M."/>
            <person name="Fahlgren N."/>
            <person name="Fawcett J.A."/>
            <person name="Grimwood J."/>
            <person name="Gundlach H."/>
            <person name="Haberer G."/>
            <person name="Hollister J.D."/>
            <person name="Ossowski S."/>
            <person name="Ottilar R.P."/>
            <person name="Salamov A.A."/>
            <person name="Schneeberger K."/>
            <person name="Spannagl M."/>
            <person name="Wang X."/>
            <person name="Yang L."/>
            <person name="Nasrallah M.E."/>
            <person name="Bergelson J."/>
            <person name="Carrington J.C."/>
            <person name="Gaut B.S."/>
            <person name="Schmutz J."/>
            <person name="Mayer K.F.X."/>
            <person name="Van de Peer Y."/>
            <person name="Grigoriev I.V."/>
            <person name="Nordborg M."/>
            <person name="Weigel D."/>
            <person name="Guo Y.-L."/>
        </authorList>
    </citation>
    <scope>NUCLEOTIDE SEQUENCE [LARGE SCALE GENOMIC DNA]</scope>
    <source>
        <strain evidence="3">cv. MN47</strain>
    </source>
</reference>
<dbReference type="eggNOG" id="KOG1187">
    <property type="taxonomic scope" value="Eukaryota"/>
</dbReference>
<feature type="non-terminal residue" evidence="2">
    <location>
        <position position="136"/>
    </location>
</feature>
<name>D7LPE7_ARALL</name>
<accession>D7LPE7</accession>
<feature type="compositionally biased region" description="Basic and acidic residues" evidence="1">
    <location>
        <begin position="18"/>
        <end position="29"/>
    </location>
</feature>
<evidence type="ECO:0000313" key="3">
    <source>
        <dbReference type="Proteomes" id="UP000008694"/>
    </source>
</evidence>
<protein>
    <submittedName>
        <fullName evidence="2">Predicted protein</fullName>
    </submittedName>
</protein>
<sequence length="136" mass="15413">MGWIPCSGKSSGRTKTRRNADQKLNRKSSDCSVSTSAVSSCVYFEQDSESEECEETEEEFLESGKNYRRGSSKRQAKVRRVSPYFQESTVSKQPSQAPPRDLRQYFKVVVSSFCNQADSTEKVTSAMFPFLLIQPK</sequence>
<organism evidence="3">
    <name type="scientific">Arabidopsis lyrata subsp. lyrata</name>
    <name type="common">Lyre-leaved rock-cress</name>
    <dbReference type="NCBI Taxonomy" id="81972"/>
    <lineage>
        <taxon>Eukaryota</taxon>
        <taxon>Viridiplantae</taxon>
        <taxon>Streptophyta</taxon>
        <taxon>Embryophyta</taxon>
        <taxon>Tracheophyta</taxon>
        <taxon>Spermatophyta</taxon>
        <taxon>Magnoliopsida</taxon>
        <taxon>eudicotyledons</taxon>
        <taxon>Gunneridae</taxon>
        <taxon>Pentapetalae</taxon>
        <taxon>rosids</taxon>
        <taxon>malvids</taxon>
        <taxon>Brassicales</taxon>
        <taxon>Brassicaceae</taxon>
        <taxon>Camelineae</taxon>
        <taxon>Arabidopsis</taxon>
    </lineage>
</organism>
<dbReference type="EMBL" id="GL348717">
    <property type="protein sequence ID" value="EFH53521.1"/>
    <property type="molecule type" value="Genomic_DNA"/>
</dbReference>
<dbReference type="AlphaFoldDB" id="D7LPE7"/>
<evidence type="ECO:0000256" key="1">
    <source>
        <dbReference type="SAM" id="MobiDB-lite"/>
    </source>
</evidence>